<reference evidence="1 2" key="1">
    <citation type="journal article" date="2020" name="MBio">
        <title>Erratum for Teymournejad et al., 'Isolation and Molecular Analysis of a Novel Neorickettsia Species That Causes Potomac Horse Fever'.</title>
        <authorList>
            <person name="Teymournejad O."/>
            <person name="Lin M."/>
            <person name="Bekebrede H."/>
            <person name="Kamr A."/>
            <person name="Toribio R.E."/>
            <person name="Arroyo L.G."/>
            <person name="Baird J.D."/>
            <person name="Rikihisa Y."/>
        </authorList>
    </citation>
    <scope>NUCLEOTIDE SEQUENCE [LARGE SCALE GENOMIC DNA]</scope>
    <source>
        <strain evidence="1 2">Fin17</strain>
    </source>
</reference>
<accession>A0A6P1GAP4</accession>
<dbReference type="EMBL" id="CP047224">
    <property type="protein sequence ID" value="QHD65388.1"/>
    <property type="molecule type" value="Genomic_DNA"/>
</dbReference>
<sequence>MFRVVCVVFLFSLFPLLSYSIEIKAAAMVGGVIISNQDVHNYQNLLVMLGEKSDLSYSVALEQMIDLEVYYQYARHVGLPFSNQKYDAALKHLQALGINRTAHTSLLEEYLKKQVFLSEVVDLIIRPRVRIDDRDFDVMKRELVKKKNTFKLKKINSNGSTEELGWLGLDVLQPNIRDAVSHLAVGKVSEEVDGSRFQVLDKENDFILSVEYKGLVSPKSDVVGMYQTLYSGKLSELKAKDRKDLFLMEQDIEVKRDERIILDLTLDPDHLRGQLIKFIYSKKIAEALKELSLKLRENIRVVKYPGE</sequence>
<dbReference type="RefSeq" id="WP_160095737.1">
    <property type="nucleotide sequence ID" value="NZ_CP047224.1"/>
</dbReference>
<protein>
    <submittedName>
        <fullName evidence="1">Uncharacterized protein</fullName>
    </submittedName>
</protein>
<reference evidence="1 2" key="2">
    <citation type="journal article" date="2020" name="MBio">
        <title>Isolation and Molecular Analysis of a Novel Neorickettsia Species That Causes Potomac Horse Fever.</title>
        <authorList>
            <person name="Teymournejad O."/>
            <person name="Lin M."/>
            <person name="Bekebrede H."/>
            <person name="Kamr A."/>
            <person name="Toribio R.E."/>
            <person name="Arroyo L.G."/>
            <person name="Baird J.D."/>
            <person name="Rikihisa Y."/>
        </authorList>
    </citation>
    <scope>NUCLEOTIDE SEQUENCE [LARGE SCALE GENOMIC DNA]</scope>
    <source>
        <strain evidence="1 2">Fin17</strain>
    </source>
</reference>
<evidence type="ECO:0000313" key="2">
    <source>
        <dbReference type="Proteomes" id="UP000464912"/>
    </source>
</evidence>
<dbReference type="Proteomes" id="UP000464912">
    <property type="component" value="Chromosome"/>
</dbReference>
<dbReference type="SUPFAM" id="SSF109998">
    <property type="entry name" value="Triger factor/SurA peptide-binding domain-like"/>
    <property type="match status" value="1"/>
</dbReference>
<name>A0A6P1GAP4_9RICK</name>
<organism evidence="1 2">
    <name type="scientific">Neorickettsia findlayensis</name>
    <dbReference type="NCBI Taxonomy" id="2686014"/>
    <lineage>
        <taxon>Bacteria</taxon>
        <taxon>Pseudomonadati</taxon>
        <taxon>Pseudomonadota</taxon>
        <taxon>Alphaproteobacteria</taxon>
        <taxon>Rickettsiales</taxon>
        <taxon>Anaplasmataceae</taxon>
        <taxon>Neorickettsia</taxon>
    </lineage>
</organism>
<gene>
    <name evidence="1" type="ORF">GP480_02975</name>
</gene>
<proteinExistence type="predicted"/>
<dbReference type="AlphaFoldDB" id="A0A6P1GAP4"/>
<evidence type="ECO:0000313" key="1">
    <source>
        <dbReference type="EMBL" id="QHD65388.1"/>
    </source>
</evidence>
<dbReference type="KEGG" id="nef:GP480_02975"/>
<dbReference type="InterPro" id="IPR027304">
    <property type="entry name" value="Trigger_fact/SurA_dom_sf"/>
</dbReference>
<keyword evidence="2" id="KW-1185">Reference proteome</keyword>